<comment type="similarity">
    <text evidence="5">Belongs to the SAT4 family.</text>
</comment>
<keyword evidence="3 7" id="KW-1133">Transmembrane helix</keyword>
<dbReference type="GO" id="GO:0016020">
    <property type="term" value="C:membrane"/>
    <property type="evidence" value="ECO:0007669"/>
    <property type="project" value="UniProtKB-SubCell"/>
</dbReference>
<dbReference type="RefSeq" id="XP_033570951.1">
    <property type="nucleotide sequence ID" value="XM_033718275.1"/>
</dbReference>
<proteinExistence type="inferred from homology"/>
<keyword evidence="2 7" id="KW-0812">Transmembrane</keyword>
<keyword evidence="4 7" id="KW-0472">Membrane</keyword>
<evidence type="ECO:0000256" key="2">
    <source>
        <dbReference type="ARBA" id="ARBA00022692"/>
    </source>
</evidence>
<dbReference type="InterPro" id="IPR052337">
    <property type="entry name" value="SAT4-like"/>
</dbReference>
<name>A0A6A6Y843_9PEZI</name>
<sequence length="326" mass="36639">MLPLVVEAWVWYGVVVVVALARFVSRGLLFGTITKLQIDDWIMAFTLCLYTVLVVCINIVAHANSNLLPPGFDVNHLTAQDIRDREYGSKMILVVEQCQCSIIWLSKACLLIMYYRLTYNLKENIVIKILVVYVAASFLIMEICYLAVWCRPFSNYWAVPTPNIQCSAATHHLIMNAVFNISSDLLMLVVALQMLIRSRLPLRRKIVLSGIFGLGIFVILAAVLNKYYSFTQPFGGEWTYWYVRESSTALLVANLPFCWTLLRRLFNLRAFDSGGATRSQRTATTRATGRVADIDRMSRISEGSVGGANSATLTQDTDNSLQPLNA</sequence>
<dbReference type="Proteomes" id="UP000504636">
    <property type="component" value="Unplaced"/>
</dbReference>
<feature type="transmembrane region" description="Helical" evidence="7">
    <location>
        <begin position="169"/>
        <end position="194"/>
    </location>
</feature>
<evidence type="ECO:0000256" key="3">
    <source>
        <dbReference type="ARBA" id="ARBA00022989"/>
    </source>
</evidence>
<evidence type="ECO:0000256" key="7">
    <source>
        <dbReference type="SAM" id="Phobius"/>
    </source>
</evidence>
<organism evidence="9">
    <name type="scientific">Mytilinidion resinicola</name>
    <dbReference type="NCBI Taxonomy" id="574789"/>
    <lineage>
        <taxon>Eukaryota</taxon>
        <taxon>Fungi</taxon>
        <taxon>Dikarya</taxon>
        <taxon>Ascomycota</taxon>
        <taxon>Pezizomycotina</taxon>
        <taxon>Dothideomycetes</taxon>
        <taxon>Pleosporomycetidae</taxon>
        <taxon>Mytilinidiales</taxon>
        <taxon>Mytilinidiaceae</taxon>
        <taxon>Mytilinidion</taxon>
    </lineage>
</organism>
<reference evidence="9 11" key="1">
    <citation type="journal article" date="2020" name="Stud. Mycol.">
        <title>101 Dothideomycetes genomes: a test case for predicting lifestyles and emergence of pathogens.</title>
        <authorList>
            <person name="Haridas S."/>
            <person name="Albert R."/>
            <person name="Binder M."/>
            <person name="Bloem J."/>
            <person name="Labutti K."/>
            <person name="Salamov A."/>
            <person name="Andreopoulos B."/>
            <person name="Baker S."/>
            <person name="Barry K."/>
            <person name="Bills G."/>
            <person name="Bluhm B."/>
            <person name="Cannon C."/>
            <person name="Castanera R."/>
            <person name="Culley D."/>
            <person name="Daum C."/>
            <person name="Ezra D."/>
            <person name="Gonzalez J."/>
            <person name="Henrissat B."/>
            <person name="Kuo A."/>
            <person name="Liang C."/>
            <person name="Lipzen A."/>
            <person name="Lutzoni F."/>
            <person name="Magnuson J."/>
            <person name="Mondo S."/>
            <person name="Nolan M."/>
            <person name="Ohm R."/>
            <person name="Pangilinan J."/>
            <person name="Park H.-J."/>
            <person name="Ramirez L."/>
            <person name="Alfaro M."/>
            <person name="Sun H."/>
            <person name="Tritt A."/>
            <person name="Yoshinaga Y."/>
            <person name="Zwiers L.-H."/>
            <person name="Turgeon B."/>
            <person name="Goodwin S."/>
            <person name="Spatafora J."/>
            <person name="Crous P."/>
            <person name="Grigoriev I."/>
        </authorList>
    </citation>
    <scope>NUCLEOTIDE SEQUENCE</scope>
    <source>
        <strain evidence="9 11">CBS 304.34</strain>
    </source>
</reference>
<evidence type="ECO:0000256" key="5">
    <source>
        <dbReference type="ARBA" id="ARBA00038359"/>
    </source>
</evidence>
<evidence type="ECO:0000313" key="11">
    <source>
        <dbReference type="RefSeq" id="XP_033570951.1"/>
    </source>
</evidence>
<feature type="transmembrane region" description="Helical" evidence="7">
    <location>
        <begin position="240"/>
        <end position="262"/>
    </location>
</feature>
<evidence type="ECO:0000256" key="1">
    <source>
        <dbReference type="ARBA" id="ARBA00004141"/>
    </source>
</evidence>
<dbReference type="InterPro" id="IPR049326">
    <property type="entry name" value="Rhodopsin_dom_fungi"/>
</dbReference>
<reference evidence="11" key="3">
    <citation type="submission" date="2025-04" db="UniProtKB">
        <authorList>
            <consortium name="RefSeq"/>
        </authorList>
    </citation>
    <scope>IDENTIFICATION</scope>
    <source>
        <strain evidence="11">CBS 304.34</strain>
    </source>
</reference>
<dbReference type="PANTHER" id="PTHR33048">
    <property type="entry name" value="PTH11-LIKE INTEGRAL MEMBRANE PROTEIN (AFU_ORTHOLOGUE AFUA_5G11245)"/>
    <property type="match status" value="1"/>
</dbReference>
<evidence type="ECO:0000256" key="4">
    <source>
        <dbReference type="ARBA" id="ARBA00023136"/>
    </source>
</evidence>
<protein>
    <recommendedName>
        <fullName evidence="8">Rhodopsin domain-containing protein</fullName>
    </recommendedName>
</protein>
<gene>
    <name evidence="9 11" type="ORF">BDZ99DRAFT_452435</name>
</gene>
<evidence type="ECO:0000313" key="9">
    <source>
        <dbReference type="EMBL" id="KAF2803987.1"/>
    </source>
</evidence>
<dbReference type="GeneID" id="54459168"/>
<feature type="compositionally biased region" description="Polar residues" evidence="6">
    <location>
        <begin position="307"/>
        <end position="326"/>
    </location>
</feature>
<evidence type="ECO:0000259" key="8">
    <source>
        <dbReference type="Pfam" id="PF20684"/>
    </source>
</evidence>
<feature type="transmembrane region" description="Helical" evidence="7">
    <location>
        <begin position="41"/>
        <end position="61"/>
    </location>
</feature>
<feature type="domain" description="Rhodopsin" evidence="8">
    <location>
        <begin position="22"/>
        <end position="264"/>
    </location>
</feature>
<dbReference type="Pfam" id="PF20684">
    <property type="entry name" value="Fung_rhodopsin"/>
    <property type="match status" value="1"/>
</dbReference>
<feature type="transmembrane region" description="Helical" evidence="7">
    <location>
        <begin position="206"/>
        <end position="228"/>
    </location>
</feature>
<dbReference type="PANTHER" id="PTHR33048:SF149">
    <property type="entry name" value="UBID FAMILY DECARBOXYLASE"/>
    <property type="match status" value="1"/>
</dbReference>
<dbReference type="OrthoDB" id="3903189at2759"/>
<keyword evidence="10" id="KW-1185">Reference proteome</keyword>
<evidence type="ECO:0000313" key="10">
    <source>
        <dbReference type="Proteomes" id="UP000504636"/>
    </source>
</evidence>
<feature type="transmembrane region" description="Helical" evidence="7">
    <location>
        <begin position="91"/>
        <end position="113"/>
    </location>
</feature>
<accession>A0A6A6Y843</accession>
<feature type="transmembrane region" description="Helical" evidence="7">
    <location>
        <begin position="6"/>
        <end position="29"/>
    </location>
</feature>
<dbReference type="AlphaFoldDB" id="A0A6A6Y843"/>
<evidence type="ECO:0000256" key="6">
    <source>
        <dbReference type="SAM" id="MobiDB-lite"/>
    </source>
</evidence>
<feature type="region of interest" description="Disordered" evidence="6">
    <location>
        <begin position="302"/>
        <end position="326"/>
    </location>
</feature>
<feature type="transmembrane region" description="Helical" evidence="7">
    <location>
        <begin position="125"/>
        <end position="149"/>
    </location>
</feature>
<comment type="subcellular location">
    <subcellularLocation>
        <location evidence="1">Membrane</location>
        <topology evidence="1">Multi-pass membrane protein</topology>
    </subcellularLocation>
</comment>
<reference evidence="11" key="2">
    <citation type="submission" date="2020-04" db="EMBL/GenBank/DDBJ databases">
        <authorList>
            <consortium name="NCBI Genome Project"/>
        </authorList>
    </citation>
    <scope>NUCLEOTIDE SEQUENCE</scope>
    <source>
        <strain evidence="11">CBS 304.34</strain>
    </source>
</reference>
<dbReference type="EMBL" id="MU003715">
    <property type="protein sequence ID" value="KAF2803987.1"/>
    <property type="molecule type" value="Genomic_DNA"/>
</dbReference>